<dbReference type="AlphaFoldDB" id="A0A1T5L202"/>
<gene>
    <name evidence="1" type="ORF">SAMN02194393_02348</name>
</gene>
<keyword evidence="2" id="KW-1185">Reference proteome</keyword>
<evidence type="ECO:0000313" key="2">
    <source>
        <dbReference type="Proteomes" id="UP000190285"/>
    </source>
</evidence>
<dbReference type="InterPro" id="IPR036278">
    <property type="entry name" value="Sialidase_sf"/>
</dbReference>
<evidence type="ECO:0008006" key="3">
    <source>
        <dbReference type="Google" id="ProtNLM"/>
    </source>
</evidence>
<dbReference type="STRING" id="36842.SAMN02194393_02348"/>
<sequence>MGMDRKNSLHIINDISYDSSWSFYLRDNTLYYYKGENQHEKPKKLIDDVKLFDLSIDDKQRVHILCVINSGELIYIMLQKDICNKKILQSFPKEVNSIEQVRILSLGDVVHIFYDFRITGKNAKYYNYKSFIIHLYKTEHEWIQSYIGTFYKSINPKFFVDIDKNKNLYFFYLDSDQKAQYINSLTFTKKKSKWFNWKKIKLNTNNNKLLNIIIDSNNRIHSIFANYNCMDIYYGYTESSSTFNRFNKLIDCEETKSLEFSIFEFNSEIWIVWLCEEKIYYSSSKNFGETWSNILEFTSDALEKINYSSIDCISNVSKTISSFGFINDNETFILGITKIPEIKNEYPDVNTDSNELFNIDSIEETENKNAETNQNLSNTNSNIENEFLDNENSDASDILKTKEINNNSIWKKIANYLTLKE</sequence>
<protein>
    <recommendedName>
        <fullName evidence="3">BNR repeat-containing family member</fullName>
    </recommendedName>
</protein>
<organism evidence="1 2">
    <name type="scientific">Maledivibacter halophilus</name>
    <dbReference type="NCBI Taxonomy" id="36842"/>
    <lineage>
        <taxon>Bacteria</taxon>
        <taxon>Bacillati</taxon>
        <taxon>Bacillota</taxon>
        <taxon>Clostridia</taxon>
        <taxon>Peptostreptococcales</taxon>
        <taxon>Caminicellaceae</taxon>
        <taxon>Maledivibacter</taxon>
    </lineage>
</organism>
<dbReference type="Proteomes" id="UP000190285">
    <property type="component" value="Unassembled WGS sequence"/>
</dbReference>
<reference evidence="2" key="1">
    <citation type="submission" date="2017-02" db="EMBL/GenBank/DDBJ databases">
        <authorList>
            <person name="Varghese N."/>
            <person name="Submissions S."/>
        </authorList>
    </citation>
    <scope>NUCLEOTIDE SEQUENCE [LARGE SCALE GENOMIC DNA]</scope>
    <source>
        <strain evidence="2">M1</strain>
    </source>
</reference>
<dbReference type="EMBL" id="FUZT01000005">
    <property type="protein sequence ID" value="SKC69953.1"/>
    <property type="molecule type" value="Genomic_DNA"/>
</dbReference>
<proteinExistence type="predicted"/>
<dbReference type="SUPFAM" id="SSF50939">
    <property type="entry name" value="Sialidases"/>
    <property type="match status" value="1"/>
</dbReference>
<accession>A0A1T5L202</accession>
<evidence type="ECO:0000313" key="1">
    <source>
        <dbReference type="EMBL" id="SKC69953.1"/>
    </source>
</evidence>
<name>A0A1T5L202_9FIRM</name>